<protein>
    <submittedName>
        <fullName evidence="5">Nucleolar protein 13</fullName>
    </submittedName>
</protein>
<dbReference type="Gene3D" id="3.30.70.330">
    <property type="match status" value="2"/>
</dbReference>
<proteinExistence type="predicted"/>
<evidence type="ECO:0000256" key="2">
    <source>
        <dbReference type="PROSITE-ProRule" id="PRU00176"/>
    </source>
</evidence>
<keyword evidence="1 2" id="KW-0694">RNA-binding</keyword>
<reference evidence="5" key="1">
    <citation type="submission" date="2023-03" db="EMBL/GenBank/DDBJ databases">
        <title>Emydomyces testavorans Genome Sequence.</title>
        <authorList>
            <person name="Hoyer L."/>
        </authorList>
    </citation>
    <scope>NUCLEOTIDE SEQUENCE</scope>
    <source>
        <strain evidence="5">16-2883</strain>
    </source>
</reference>
<keyword evidence="6" id="KW-1185">Reference proteome</keyword>
<dbReference type="GO" id="GO:0005730">
    <property type="term" value="C:nucleolus"/>
    <property type="evidence" value="ECO:0007669"/>
    <property type="project" value="TreeGrafter"/>
</dbReference>
<evidence type="ECO:0000259" key="4">
    <source>
        <dbReference type="PROSITE" id="PS50102"/>
    </source>
</evidence>
<evidence type="ECO:0000313" key="5">
    <source>
        <dbReference type="EMBL" id="WEW60418.1"/>
    </source>
</evidence>
<dbReference type="Pfam" id="PF00076">
    <property type="entry name" value="RRM_1"/>
    <property type="match status" value="2"/>
</dbReference>
<feature type="domain" description="RRM" evidence="4">
    <location>
        <begin position="187"/>
        <end position="301"/>
    </location>
</feature>
<dbReference type="InterPro" id="IPR000504">
    <property type="entry name" value="RRM_dom"/>
</dbReference>
<dbReference type="Proteomes" id="UP001219355">
    <property type="component" value="Chromosome 4"/>
</dbReference>
<sequence length="393" mass="43544">MLEAPNPSPKANRKRKLSPEITVDLSAPEPPSKKALRKAKKTPAATKSADAQATDTKPEARETAQKTINQRSGFGIWIGNLPFSATQDDLRKFLTTQGSFINPDEITRIHLPSGERRNGRQQNKGFAYIDFSTSAAVQRAIALSEQLLAGRAVLIKDANNFAGRPEKTREGSEIPTKSKISGNPASRKIFVGNLAFDTTKEILEEHYQPCGGISHVHIATFEDSGKCKGYGWVEFEELESAEAAVRGFVKVPEDEDMENAGMSGSDEEPRRLQKKQKKLKEKKLWVNRLLGRNLRMEFAEDSTTRYKKRFGKESSGKQGTSPMDEGGGRDPDADPIEEIPFERTSLPGSKHKGAELKQKAKAKGYFNDRYSTETVQKLSGTIVESQGKRIAFD</sequence>
<dbReference type="SUPFAM" id="SSF54928">
    <property type="entry name" value="RNA-binding domain, RBD"/>
    <property type="match status" value="1"/>
</dbReference>
<dbReference type="AlphaFoldDB" id="A0AAF0IKF2"/>
<accession>A0AAF0IKF2</accession>
<name>A0AAF0IKF2_9EURO</name>
<evidence type="ECO:0000313" key="6">
    <source>
        <dbReference type="Proteomes" id="UP001219355"/>
    </source>
</evidence>
<evidence type="ECO:0000256" key="1">
    <source>
        <dbReference type="ARBA" id="ARBA00022884"/>
    </source>
</evidence>
<organism evidence="5 6">
    <name type="scientific">Emydomyces testavorans</name>
    <dbReference type="NCBI Taxonomy" id="2070801"/>
    <lineage>
        <taxon>Eukaryota</taxon>
        <taxon>Fungi</taxon>
        <taxon>Dikarya</taxon>
        <taxon>Ascomycota</taxon>
        <taxon>Pezizomycotina</taxon>
        <taxon>Eurotiomycetes</taxon>
        <taxon>Eurotiomycetidae</taxon>
        <taxon>Onygenales</taxon>
        <taxon>Nannizziopsiaceae</taxon>
        <taxon>Emydomyces</taxon>
    </lineage>
</organism>
<dbReference type="SMART" id="SM00360">
    <property type="entry name" value="RRM"/>
    <property type="match status" value="2"/>
</dbReference>
<dbReference type="PANTHER" id="PTHR23236">
    <property type="entry name" value="EUKARYOTIC TRANSLATION INITIATION FACTOR 4B/4H"/>
    <property type="match status" value="1"/>
</dbReference>
<evidence type="ECO:0000256" key="3">
    <source>
        <dbReference type="SAM" id="MobiDB-lite"/>
    </source>
</evidence>
<dbReference type="PROSITE" id="PS50102">
    <property type="entry name" value="RRM"/>
    <property type="match status" value="2"/>
</dbReference>
<feature type="region of interest" description="Disordered" evidence="3">
    <location>
        <begin position="309"/>
        <end position="363"/>
    </location>
</feature>
<feature type="region of interest" description="Disordered" evidence="3">
    <location>
        <begin position="1"/>
        <end position="68"/>
    </location>
</feature>
<feature type="compositionally biased region" description="Low complexity" evidence="3">
    <location>
        <begin position="42"/>
        <end position="51"/>
    </location>
</feature>
<dbReference type="InterPro" id="IPR012677">
    <property type="entry name" value="Nucleotide-bd_a/b_plait_sf"/>
</dbReference>
<dbReference type="EMBL" id="CP120630">
    <property type="protein sequence ID" value="WEW60418.1"/>
    <property type="molecule type" value="Genomic_DNA"/>
</dbReference>
<gene>
    <name evidence="5" type="primary">NOP13</name>
    <name evidence="5" type="ORF">PRK78_005904</name>
</gene>
<feature type="region of interest" description="Disordered" evidence="3">
    <location>
        <begin position="254"/>
        <end position="277"/>
    </location>
</feature>
<dbReference type="PANTHER" id="PTHR23236:SF95">
    <property type="entry name" value="NUCLEOLAR PROTEIN 13"/>
    <property type="match status" value="1"/>
</dbReference>
<dbReference type="InterPro" id="IPR035979">
    <property type="entry name" value="RBD_domain_sf"/>
</dbReference>
<feature type="domain" description="RRM" evidence="4">
    <location>
        <begin position="74"/>
        <end position="160"/>
    </location>
</feature>
<dbReference type="GO" id="GO:0003723">
    <property type="term" value="F:RNA binding"/>
    <property type="evidence" value="ECO:0007669"/>
    <property type="project" value="UniProtKB-UniRule"/>
</dbReference>